<evidence type="ECO:0008006" key="5">
    <source>
        <dbReference type="Google" id="ProtNLM"/>
    </source>
</evidence>
<keyword evidence="2" id="KW-0040">ANK repeat</keyword>
<evidence type="ECO:0000313" key="4">
    <source>
        <dbReference type="Proteomes" id="UP000245591"/>
    </source>
</evidence>
<dbReference type="SUPFAM" id="SSF48403">
    <property type="entry name" value="Ankyrin repeat"/>
    <property type="match status" value="1"/>
</dbReference>
<protein>
    <recommendedName>
        <fullName evidence="5">Ankyrin repeat protein</fullName>
    </recommendedName>
</protein>
<dbReference type="AlphaFoldDB" id="A0A2U1JE98"/>
<name>A0A2U1JE98_SMIAN</name>
<sequence length="429" mass="49766">MKHLSIDILSQIFVESNNPNFALVSPTFFNLAHTKPVQADFLLKHFGHDVYNNNLLYKIYPKLAKSEELALILLNKGVDPTLGYPSMLDYTLRFGWTKVLHRILCMYKLVKMQKGEQRDANVSIFEYRNEKHIVEPLIDINRLSRIYINYIRNNGDIEMLKQLLNAHKIRISINGTQEYKLHNEFDFNSDYYFSLTKSNAKNCFELHKLLIENGPKTSQSFNKHLICAVFYNNIDLFNLISEQFDIKSLNSTQCIQISIWNDNVQMLELLLKHGADLYSNINNYLIEATYKESFNIIQFLVNNGADIKHDNMKPVSIAIRQFSSKITKYYFEKGIDPSFLDAEILKMGFKSSDLDFIKVLVENGNDVHFLDDYPIQQACCYNLENVKYLVSKGANIRANNDRALKNATKRNKLDIVDYIHNLGLQGKVI</sequence>
<gene>
    <name evidence="3" type="ORF">BB558_000416</name>
</gene>
<keyword evidence="4" id="KW-1185">Reference proteome</keyword>
<evidence type="ECO:0000256" key="2">
    <source>
        <dbReference type="ARBA" id="ARBA00023043"/>
    </source>
</evidence>
<keyword evidence="1" id="KW-0677">Repeat</keyword>
<proteinExistence type="predicted"/>
<accession>A0A2U1JE98</accession>
<evidence type="ECO:0000256" key="1">
    <source>
        <dbReference type="ARBA" id="ARBA00022737"/>
    </source>
</evidence>
<reference evidence="3 4" key="1">
    <citation type="journal article" date="2018" name="MBio">
        <title>Comparative Genomics Reveals the Core Gene Toolbox for the Fungus-Insect Symbiosis.</title>
        <authorList>
            <person name="Wang Y."/>
            <person name="Stata M."/>
            <person name="Wang W."/>
            <person name="Stajich J.E."/>
            <person name="White M.M."/>
            <person name="Moncalvo J.M."/>
        </authorList>
    </citation>
    <scope>NUCLEOTIDE SEQUENCE [LARGE SCALE GENOMIC DNA]</scope>
    <source>
        <strain evidence="3 4">AUS-126-30</strain>
    </source>
</reference>
<dbReference type="PANTHER" id="PTHR24123:SF33">
    <property type="entry name" value="PROTEIN HOS4"/>
    <property type="match status" value="1"/>
</dbReference>
<dbReference type="Gene3D" id="1.25.40.20">
    <property type="entry name" value="Ankyrin repeat-containing domain"/>
    <property type="match status" value="1"/>
</dbReference>
<comment type="caution">
    <text evidence="3">The sequence shown here is derived from an EMBL/GenBank/DDBJ whole genome shotgun (WGS) entry which is preliminary data.</text>
</comment>
<dbReference type="EMBL" id="MBFU01000017">
    <property type="protein sequence ID" value="PWA03422.1"/>
    <property type="molecule type" value="Genomic_DNA"/>
</dbReference>
<evidence type="ECO:0000313" key="3">
    <source>
        <dbReference type="EMBL" id="PWA03422.1"/>
    </source>
</evidence>
<dbReference type="InterPro" id="IPR036770">
    <property type="entry name" value="Ankyrin_rpt-contain_sf"/>
</dbReference>
<dbReference type="PANTHER" id="PTHR24123">
    <property type="entry name" value="ANKYRIN REPEAT-CONTAINING"/>
    <property type="match status" value="1"/>
</dbReference>
<dbReference type="SMART" id="SM00248">
    <property type="entry name" value="ANK"/>
    <property type="match status" value="5"/>
</dbReference>
<dbReference type="Pfam" id="PF12796">
    <property type="entry name" value="Ank_2"/>
    <property type="match status" value="2"/>
</dbReference>
<dbReference type="InterPro" id="IPR051165">
    <property type="entry name" value="Multifunctional_ANK_Repeat"/>
</dbReference>
<dbReference type="InterPro" id="IPR002110">
    <property type="entry name" value="Ankyrin_rpt"/>
</dbReference>
<dbReference type="Proteomes" id="UP000245591">
    <property type="component" value="Unassembled WGS sequence"/>
</dbReference>
<organism evidence="3 4">
    <name type="scientific">Smittium angustum</name>
    <dbReference type="NCBI Taxonomy" id="133377"/>
    <lineage>
        <taxon>Eukaryota</taxon>
        <taxon>Fungi</taxon>
        <taxon>Fungi incertae sedis</taxon>
        <taxon>Zoopagomycota</taxon>
        <taxon>Kickxellomycotina</taxon>
        <taxon>Harpellomycetes</taxon>
        <taxon>Harpellales</taxon>
        <taxon>Legeriomycetaceae</taxon>
        <taxon>Smittium</taxon>
    </lineage>
</organism>